<evidence type="ECO:0000313" key="1">
    <source>
        <dbReference type="EMBL" id="TFK47349.1"/>
    </source>
</evidence>
<evidence type="ECO:0000313" key="2">
    <source>
        <dbReference type="Proteomes" id="UP000305948"/>
    </source>
</evidence>
<accession>A0A5C3MPM2</accession>
<evidence type="ECO:0008006" key="3">
    <source>
        <dbReference type="Google" id="ProtNLM"/>
    </source>
</evidence>
<gene>
    <name evidence="1" type="ORF">OE88DRAFT_1728466</name>
</gene>
<name>A0A5C3MPM2_9AGAM</name>
<proteinExistence type="predicted"/>
<dbReference type="OrthoDB" id="3056908at2759"/>
<organism evidence="1 2">
    <name type="scientific">Heliocybe sulcata</name>
    <dbReference type="NCBI Taxonomy" id="5364"/>
    <lineage>
        <taxon>Eukaryota</taxon>
        <taxon>Fungi</taxon>
        <taxon>Dikarya</taxon>
        <taxon>Basidiomycota</taxon>
        <taxon>Agaricomycotina</taxon>
        <taxon>Agaricomycetes</taxon>
        <taxon>Gloeophyllales</taxon>
        <taxon>Gloeophyllaceae</taxon>
        <taxon>Heliocybe</taxon>
    </lineage>
</organism>
<dbReference type="Proteomes" id="UP000305948">
    <property type="component" value="Unassembled WGS sequence"/>
</dbReference>
<keyword evidence="2" id="KW-1185">Reference proteome</keyword>
<reference evidence="1 2" key="1">
    <citation type="journal article" date="2019" name="Nat. Ecol. Evol.">
        <title>Megaphylogeny resolves global patterns of mushroom evolution.</title>
        <authorList>
            <person name="Varga T."/>
            <person name="Krizsan K."/>
            <person name="Foldi C."/>
            <person name="Dima B."/>
            <person name="Sanchez-Garcia M."/>
            <person name="Sanchez-Ramirez S."/>
            <person name="Szollosi G.J."/>
            <person name="Szarkandi J.G."/>
            <person name="Papp V."/>
            <person name="Albert L."/>
            <person name="Andreopoulos W."/>
            <person name="Angelini C."/>
            <person name="Antonin V."/>
            <person name="Barry K.W."/>
            <person name="Bougher N.L."/>
            <person name="Buchanan P."/>
            <person name="Buyck B."/>
            <person name="Bense V."/>
            <person name="Catcheside P."/>
            <person name="Chovatia M."/>
            <person name="Cooper J."/>
            <person name="Damon W."/>
            <person name="Desjardin D."/>
            <person name="Finy P."/>
            <person name="Geml J."/>
            <person name="Haridas S."/>
            <person name="Hughes K."/>
            <person name="Justo A."/>
            <person name="Karasinski D."/>
            <person name="Kautmanova I."/>
            <person name="Kiss B."/>
            <person name="Kocsube S."/>
            <person name="Kotiranta H."/>
            <person name="LaButti K.M."/>
            <person name="Lechner B.E."/>
            <person name="Liimatainen K."/>
            <person name="Lipzen A."/>
            <person name="Lukacs Z."/>
            <person name="Mihaltcheva S."/>
            <person name="Morgado L.N."/>
            <person name="Niskanen T."/>
            <person name="Noordeloos M.E."/>
            <person name="Ohm R.A."/>
            <person name="Ortiz-Santana B."/>
            <person name="Ovrebo C."/>
            <person name="Racz N."/>
            <person name="Riley R."/>
            <person name="Savchenko A."/>
            <person name="Shiryaev A."/>
            <person name="Soop K."/>
            <person name="Spirin V."/>
            <person name="Szebenyi C."/>
            <person name="Tomsovsky M."/>
            <person name="Tulloss R.E."/>
            <person name="Uehling J."/>
            <person name="Grigoriev I.V."/>
            <person name="Vagvolgyi C."/>
            <person name="Papp T."/>
            <person name="Martin F.M."/>
            <person name="Miettinen O."/>
            <person name="Hibbett D.S."/>
            <person name="Nagy L.G."/>
        </authorList>
    </citation>
    <scope>NUCLEOTIDE SEQUENCE [LARGE SCALE GENOMIC DNA]</scope>
    <source>
        <strain evidence="1 2">OMC1185</strain>
    </source>
</reference>
<dbReference type="AlphaFoldDB" id="A0A5C3MPM2"/>
<protein>
    <recommendedName>
        <fullName evidence="3">F-box domain-containing protein</fullName>
    </recommendedName>
</protein>
<sequence>MSVVLQDSDTLPDLPTEILLVIFGKIIPPAWEACPLKGYLPHPVFAPALTREQLISNYRQQVADFGALAGISRRFRELINHLLYRTLAIFPSTDVGALRLSLEKYGDDARSLVLDATMRDMPNGMSTLQRYRDLNACFSLMKSLRHLEVYGSHVLFMPEQLRRSWLILHPTFPQFPVPEQCWTGIETLVWRGLSSPCNDRQLIHALGKLGPTLKGARLEDWNATPSVAALLPSMAQLHDLSIVSGTVPLQILSAFIERTLDATGSTSLQKLTILQSSGLRPADLRGLLFRHNL</sequence>
<dbReference type="EMBL" id="ML213524">
    <property type="protein sequence ID" value="TFK47349.1"/>
    <property type="molecule type" value="Genomic_DNA"/>
</dbReference>
<feature type="non-terminal residue" evidence="1">
    <location>
        <position position="293"/>
    </location>
</feature>